<protein>
    <recommendedName>
        <fullName evidence="9">C2H2-type domain-containing protein</fullName>
    </recommendedName>
</protein>
<dbReference type="PANTHER" id="PTHR16515:SF66">
    <property type="entry name" value="C2H2-TYPE DOMAIN-CONTAINING PROTEIN"/>
    <property type="match status" value="1"/>
</dbReference>
<feature type="region of interest" description="Disordered" evidence="8">
    <location>
        <begin position="70"/>
        <end position="108"/>
    </location>
</feature>
<keyword evidence="4 7" id="KW-0863">Zinc-finger</keyword>
<dbReference type="InterPro" id="IPR050331">
    <property type="entry name" value="Zinc_finger"/>
</dbReference>
<sequence>MSVQRTRRKQKAPARYESFEVEMPNSMCGEYATPMEAYGGPGGEGTSSRAKNYKWDNEFLYKNHYPIFVKPKDKDVSNDTSSSSTEKDQEQNASIRNSGDVRSNDGKVVTSFSSANGQIDGQMVLKNGEFRISEEIVTIERENTTKPSDNIHLKNAENAVNVASATKLSDQLLVSYREVLPADVKPYQCSYCEKCFSQIHDLIVHHRTHTGESRLYKCSHCDMCYAQIDELVTHQRTHLLPIIHLS</sequence>
<dbReference type="EMBL" id="CAXKWB010048760">
    <property type="protein sequence ID" value="CAL4167199.1"/>
    <property type="molecule type" value="Genomic_DNA"/>
</dbReference>
<evidence type="ECO:0000256" key="3">
    <source>
        <dbReference type="ARBA" id="ARBA00022737"/>
    </source>
</evidence>
<gene>
    <name evidence="10" type="ORF">MNOR_LOCUS33572</name>
</gene>
<keyword evidence="3" id="KW-0677">Repeat</keyword>
<dbReference type="Gene3D" id="3.30.160.60">
    <property type="entry name" value="Classic Zinc Finger"/>
    <property type="match status" value="2"/>
</dbReference>
<evidence type="ECO:0000256" key="7">
    <source>
        <dbReference type="PROSITE-ProRule" id="PRU00042"/>
    </source>
</evidence>
<reference evidence="10 11" key="1">
    <citation type="submission" date="2024-05" db="EMBL/GenBank/DDBJ databases">
        <authorList>
            <person name="Wallberg A."/>
        </authorList>
    </citation>
    <scope>NUCLEOTIDE SEQUENCE [LARGE SCALE GENOMIC DNA]</scope>
</reference>
<evidence type="ECO:0000256" key="5">
    <source>
        <dbReference type="ARBA" id="ARBA00022833"/>
    </source>
</evidence>
<dbReference type="FunFam" id="3.30.160.60:FF:000512">
    <property type="entry name" value="zinc finger protein 197 isoform X1"/>
    <property type="match status" value="1"/>
</dbReference>
<feature type="domain" description="C2H2-type" evidence="9">
    <location>
        <begin position="216"/>
        <end position="238"/>
    </location>
</feature>
<evidence type="ECO:0000256" key="2">
    <source>
        <dbReference type="ARBA" id="ARBA00022723"/>
    </source>
</evidence>
<proteinExistence type="predicted"/>
<comment type="subcellular location">
    <subcellularLocation>
        <location evidence="1">Nucleus</location>
    </subcellularLocation>
</comment>
<evidence type="ECO:0000256" key="1">
    <source>
        <dbReference type="ARBA" id="ARBA00004123"/>
    </source>
</evidence>
<evidence type="ECO:0000313" key="11">
    <source>
        <dbReference type="Proteomes" id="UP001497623"/>
    </source>
</evidence>
<dbReference type="SMART" id="SM00355">
    <property type="entry name" value="ZnF_C2H2"/>
    <property type="match status" value="2"/>
</dbReference>
<dbReference type="Pfam" id="PF00096">
    <property type="entry name" value="zf-C2H2"/>
    <property type="match status" value="2"/>
</dbReference>
<dbReference type="GO" id="GO:0005634">
    <property type="term" value="C:nucleus"/>
    <property type="evidence" value="ECO:0007669"/>
    <property type="project" value="UniProtKB-SubCell"/>
</dbReference>
<organism evidence="10 11">
    <name type="scientific">Meganyctiphanes norvegica</name>
    <name type="common">Northern krill</name>
    <name type="synonym">Thysanopoda norvegica</name>
    <dbReference type="NCBI Taxonomy" id="48144"/>
    <lineage>
        <taxon>Eukaryota</taxon>
        <taxon>Metazoa</taxon>
        <taxon>Ecdysozoa</taxon>
        <taxon>Arthropoda</taxon>
        <taxon>Crustacea</taxon>
        <taxon>Multicrustacea</taxon>
        <taxon>Malacostraca</taxon>
        <taxon>Eumalacostraca</taxon>
        <taxon>Eucarida</taxon>
        <taxon>Euphausiacea</taxon>
        <taxon>Euphausiidae</taxon>
        <taxon>Meganyctiphanes</taxon>
    </lineage>
</organism>
<evidence type="ECO:0000256" key="6">
    <source>
        <dbReference type="ARBA" id="ARBA00023242"/>
    </source>
</evidence>
<comment type="caution">
    <text evidence="10">The sequence shown here is derived from an EMBL/GenBank/DDBJ whole genome shotgun (WGS) entry which is preliminary data.</text>
</comment>
<feature type="compositionally biased region" description="Polar residues" evidence="8">
    <location>
        <begin position="91"/>
        <end position="101"/>
    </location>
</feature>
<evidence type="ECO:0000259" key="9">
    <source>
        <dbReference type="PROSITE" id="PS50157"/>
    </source>
</evidence>
<keyword evidence="11" id="KW-1185">Reference proteome</keyword>
<dbReference type="GO" id="GO:0010468">
    <property type="term" value="P:regulation of gene expression"/>
    <property type="evidence" value="ECO:0007669"/>
    <property type="project" value="TreeGrafter"/>
</dbReference>
<feature type="domain" description="C2H2-type" evidence="9">
    <location>
        <begin position="187"/>
        <end position="214"/>
    </location>
</feature>
<dbReference type="InterPro" id="IPR013087">
    <property type="entry name" value="Znf_C2H2_type"/>
</dbReference>
<dbReference type="PROSITE" id="PS00028">
    <property type="entry name" value="ZINC_FINGER_C2H2_1"/>
    <property type="match status" value="2"/>
</dbReference>
<dbReference type="GO" id="GO:0008270">
    <property type="term" value="F:zinc ion binding"/>
    <property type="evidence" value="ECO:0007669"/>
    <property type="project" value="UniProtKB-KW"/>
</dbReference>
<dbReference type="PROSITE" id="PS50157">
    <property type="entry name" value="ZINC_FINGER_C2H2_2"/>
    <property type="match status" value="2"/>
</dbReference>
<dbReference type="SUPFAM" id="SSF57667">
    <property type="entry name" value="beta-beta-alpha zinc fingers"/>
    <property type="match status" value="1"/>
</dbReference>
<dbReference type="AlphaFoldDB" id="A0AAV2S6A7"/>
<dbReference type="Proteomes" id="UP001497623">
    <property type="component" value="Unassembled WGS sequence"/>
</dbReference>
<name>A0AAV2S6A7_MEGNR</name>
<keyword evidence="5" id="KW-0862">Zinc</keyword>
<evidence type="ECO:0000313" key="10">
    <source>
        <dbReference type="EMBL" id="CAL4167199.1"/>
    </source>
</evidence>
<accession>A0AAV2S6A7</accession>
<keyword evidence="2" id="KW-0479">Metal-binding</keyword>
<dbReference type="PANTHER" id="PTHR16515">
    <property type="entry name" value="PR DOMAIN ZINC FINGER PROTEIN"/>
    <property type="match status" value="1"/>
</dbReference>
<dbReference type="InterPro" id="IPR036236">
    <property type="entry name" value="Znf_C2H2_sf"/>
</dbReference>
<evidence type="ECO:0000256" key="4">
    <source>
        <dbReference type="ARBA" id="ARBA00022771"/>
    </source>
</evidence>
<evidence type="ECO:0000256" key="8">
    <source>
        <dbReference type="SAM" id="MobiDB-lite"/>
    </source>
</evidence>
<keyword evidence="6" id="KW-0539">Nucleus</keyword>